<evidence type="ECO:0000256" key="1">
    <source>
        <dbReference type="SAM" id="Phobius"/>
    </source>
</evidence>
<dbReference type="EMBL" id="DVNK01000053">
    <property type="protein sequence ID" value="HIU47408.1"/>
    <property type="molecule type" value="Genomic_DNA"/>
</dbReference>
<evidence type="ECO:0000313" key="2">
    <source>
        <dbReference type="EMBL" id="HIU47408.1"/>
    </source>
</evidence>
<keyword evidence="1" id="KW-1133">Transmembrane helix</keyword>
<organism evidence="2 3">
    <name type="scientific">Candidatus Fimadaptatus faecigallinarum</name>
    <dbReference type="NCBI Taxonomy" id="2840814"/>
    <lineage>
        <taxon>Bacteria</taxon>
        <taxon>Bacillati</taxon>
        <taxon>Bacillota</taxon>
        <taxon>Clostridia</taxon>
        <taxon>Eubacteriales</taxon>
        <taxon>Candidatus Fimadaptatus</taxon>
    </lineage>
</organism>
<reference evidence="2" key="2">
    <citation type="journal article" date="2021" name="PeerJ">
        <title>Extensive microbial diversity within the chicken gut microbiome revealed by metagenomics and culture.</title>
        <authorList>
            <person name="Gilroy R."/>
            <person name="Ravi A."/>
            <person name="Getino M."/>
            <person name="Pursley I."/>
            <person name="Horton D.L."/>
            <person name="Alikhan N.F."/>
            <person name="Baker D."/>
            <person name="Gharbi K."/>
            <person name="Hall N."/>
            <person name="Watson M."/>
            <person name="Adriaenssens E.M."/>
            <person name="Foster-Nyarko E."/>
            <person name="Jarju S."/>
            <person name="Secka A."/>
            <person name="Antonio M."/>
            <person name="Oren A."/>
            <person name="Chaudhuri R.R."/>
            <person name="La Ragione R."/>
            <person name="Hildebrand F."/>
            <person name="Pallen M.J."/>
        </authorList>
    </citation>
    <scope>NUCLEOTIDE SEQUENCE</scope>
    <source>
        <strain evidence="2">ChiSxjej2B14-8506</strain>
    </source>
</reference>
<keyword evidence="1" id="KW-0812">Transmembrane</keyword>
<sequence length="185" mass="20515">MDMILNSYLKKVEKYLSPLPASERADIVKEIESEMLELQANGKAAEEIVTRLGEPRELAKAYLRDLISQSKSLSWTRITAICAYYSLVSLTGMIVIPTLAICAPVFIVSAIATIVLATIKLIDSLLHLGIPYVSYIVMSGIENPILAFILSIITGAVLYLIGRGCWKLLIRYIKAVNKTKRRLSI</sequence>
<feature type="transmembrane region" description="Helical" evidence="1">
    <location>
        <begin position="94"/>
        <end position="119"/>
    </location>
</feature>
<reference evidence="2" key="1">
    <citation type="submission" date="2020-10" db="EMBL/GenBank/DDBJ databases">
        <authorList>
            <person name="Gilroy R."/>
        </authorList>
    </citation>
    <scope>NUCLEOTIDE SEQUENCE</scope>
    <source>
        <strain evidence="2">ChiSxjej2B14-8506</strain>
    </source>
</reference>
<dbReference type="Proteomes" id="UP000824123">
    <property type="component" value="Unassembled WGS sequence"/>
</dbReference>
<feature type="transmembrane region" description="Helical" evidence="1">
    <location>
        <begin position="145"/>
        <end position="162"/>
    </location>
</feature>
<comment type="caution">
    <text evidence="2">The sequence shown here is derived from an EMBL/GenBank/DDBJ whole genome shotgun (WGS) entry which is preliminary data.</text>
</comment>
<dbReference type="Pfam" id="PF22564">
    <property type="entry name" value="HAAS"/>
    <property type="match status" value="1"/>
</dbReference>
<evidence type="ECO:0000313" key="3">
    <source>
        <dbReference type="Proteomes" id="UP000824123"/>
    </source>
</evidence>
<gene>
    <name evidence="2" type="ORF">IAC59_09170</name>
</gene>
<dbReference type="AlphaFoldDB" id="A0A9D1S5Q0"/>
<name>A0A9D1S5Q0_9FIRM</name>
<accession>A0A9D1S5Q0</accession>
<protein>
    <submittedName>
        <fullName evidence="2">DUF1700 domain-containing protein</fullName>
    </submittedName>
</protein>
<keyword evidence="1" id="KW-0472">Membrane</keyword>
<proteinExistence type="predicted"/>